<keyword evidence="3 5" id="KW-1133">Transmembrane helix</keyword>
<feature type="transmembrane region" description="Helical" evidence="5">
    <location>
        <begin position="342"/>
        <end position="362"/>
    </location>
</feature>
<dbReference type="GO" id="GO:0005886">
    <property type="term" value="C:plasma membrane"/>
    <property type="evidence" value="ECO:0007669"/>
    <property type="project" value="TreeGrafter"/>
</dbReference>
<dbReference type="Pfam" id="PF07690">
    <property type="entry name" value="MFS_1"/>
    <property type="match status" value="1"/>
</dbReference>
<feature type="transmembrane region" description="Helical" evidence="5">
    <location>
        <begin position="145"/>
        <end position="169"/>
    </location>
</feature>
<evidence type="ECO:0000256" key="5">
    <source>
        <dbReference type="SAM" id="Phobius"/>
    </source>
</evidence>
<dbReference type="HOGENOM" id="CLU_037929_1_0_10"/>
<dbReference type="Gene3D" id="1.20.1250.20">
    <property type="entry name" value="MFS general substrate transporter like domains"/>
    <property type="match status" value="1"/>
</dbReference>
<evidence type="ECO:0000256" key="2">
    <source>
        <dbReference type="ARBA" id="ARBA00022692"/>
    </source>
</evidence>
<feature type="transmembrane region" description="Helical" evidence="5">
    <location>
        <begin position="175"/>
        <end position="197"/>
    </location>
</feature>
<dbReference type="InterPro" id="IPR036259">
    <property type="entry name" value="MFS_trans_sf"/>
</dbReference>
<keyword evidence="4 5" id="KW-0472">Membrane</keyword>
<dbReference type="AlphaFoldDB" id="A0A0F5IS17"/>
<dbReference type="RefSeq" id="WP_046147392.1">
    <property type="nucleotide sequence ID" value="NZ_KQ033913.1"/>
</dbReference>
<evidence type="ECO:0000256" key="3">
    <source>
        <dbReference type="ARBA" id="ARBA00022989"/>
    </source>
</evidence>
<feature type="transmembrane region" description="Helical" evidence="5">
    <location>
        <begin position="58"/>
        <end position="74"/>
    </location>
</feature>
<keyword evidence="2 5" id="KW-0812">Transmembrane</keyword>
<evidence type="ECO:0008006" key="8">
    <source>
        <dbReference type="Google" id="ProtNLM"/>
    </source>
</evidence>
<feature type="transmembrane region" description="Helical" evidence="5">
    <location>
        <begin position="491"/>
        <end position="513"/>
    </location>
</feature>
<name>A0A0F5IS17_9BACT</name>
<evidence type="ECO:0000313" key="6">
    <source>
        <dbReference type="EMBL" id="KKB47937.1"/>
    </source>
</evidence>
<gene>
    <name evidence="6" type="ORF">HMPREF1535_04353</name>
</gene>
<feature type="transmembrane region" description="Helical" evidence="5">
    <location>
        <begin position="374"/>
        <end position="396"/>
    </location>
</feature>
<feature type="transmembrane region" description="Helical" evidence="5">
    <location>
        <begin position="109"/>
        <end position="133"/>
    </location>
</feature>
<feature type="transmembrane region" description="Helical" evidence="5">
    <location>
        <begin position="318"/>
        <end position="335"/>
    </location>
</feature>
<dbReference type="GO" id="GO:0022857">
    <property type="term" value="F:transmembrane transporter activity"/>
    <property type="evidence" value="ECO:0007669"/>
    <property type="project" value="InterPro"/>
</dbReference>
<proteinExistence type="predicted"/>
<evidence type="ECO:0000256" key="1">
    <source>
        <dbReference type="ARBA" id="ARBA00004141"/>
    </source>
</evidence>
<dbReference type="Proteomes" id="UP000033047">
    <property type="component" value="Unassembled WGS sequence"/>
</dbReference>
<feature type="transmembrane region" description="Helical" evidence="5">
    <location>
        <begin position="279"/>
        <end position="298"/>
    </location>
</feature>
<evidence type="ECO:0000256" key="4">
    <source>
        <dbReference type="ARBA" id="ARBA00023136"/>
    </source>
</evidence>
<organism evidence="6 7">
    <name type="scientific">Parabacteroides goldsteinii DSM 19448 = WAL 12034</name>
    <dbReference type="NCBI Taxonomy" id="927665"/>
    <lineage>
        <taxon>Bacteria</taxon>
        <taxon>Pseudomonadati</taxon>
        <taxon>Bacteroidota</taxon>
        <taxon>Bacteroidia</taxon>
        <taxon>Bacteroidales</taxon>
        <taxon>Tannerellaceae</taxon>
        <taxon>Parabacteroides</taxon>
    </lineage>
</organism>
<feature type="transmembrane region" description="Helical" evidence="5">
    <location>
        <begin position="236"/>
        <end position="258"/>
    </location>
</feature>
<feature type="transmembrane region" description="Helical" evidence="5">
    <location>
        <begin position="408"/>
        <end position="427"/>
    </location>
</feature>
<dbReference type="PANTHER" id="PTHR23501">
    <property type="entry name" value="MAJOR FACILITATOR SUPERFAMILY"/>
    <property type="match status" value="1"/>
</dbReference>
<accession>A0A0F5IS17</accession>
<dbReference type="EMBL" id="AQHV01000024">
    <property type="protein sequence ID" value="KKB47937.1"/>
    <property type="molecule type" value="Genomic_DNA"/>
</dbReference>
<comment type="caution">
    <text evidence="6">The sequence shown here is derived from an EMBL/GenBank/DDBJ whole genome shotgun (WGS) entry which is preliminary data.</text>
</comment>
<evidence type="ECO:0000313" key="7">
    <source>
        <dbReference type="Proteomes" id="UP000033047"/>
    </source>
</evidence>
<feature type="transmembrane region" description="Helical" evidence="5">
    <location>
        <begin position="86"/>
        <end position="103"/>
    </location>
</feature>
<dbReference type="PANTHER" id="PTHR23501:SF5">
    <property type="entry name" value="TRANSPORT PROTEIN"/>
    <property type="match status" value="1"/>
</dbReference>
<dbReference type="PATRIC" id="fig|927665.4.peg.4470"/>
<feature type="transmembrane region" description="Helical" evidence="5">
    <location>
        <begin position="18"/>
        <end position="38"/>
    </location>
</feature>
<reference evidence="6 7" key="1">
    <citation type="submission" date="2013-04" db="EMBL/GenBank/DDBJ databases">
        <title>The Genome Sequence of Parabacteroides goldsteinii DSM 19448.</title>
        <authorList>
            <consortium name="The Broad Institute Genomics Platform"/>
            <person name="Earl A."/>
            <person name="Ward D."/>
            <person name="Feldgarden M."/>
            <person name="Gevers D."/>
            <person name="Martens E."/>
            <person name="Sakamoto M."/>
            <person name="Benno Y."/>
            <person name="Song Y."/>
            <person name="Liu C."/>
            <person name="Lee J."/>
            <person name="Bolanos M."/>
            <person name="Vaisanen M.L."/>
            <person name="Finegold S.M."/>
            <person name="Walker B."/>
            <person name="Young S."/>
            <person name="Zeng Q."/>
            <person name="Gargeya S."/>
            <person name="Fitzgerald M."/>
            <person name="Haas B."/>
            <person name="Abouelleil A."/>
            <person name="Allen A.W."/>
            <person name="Alvarado L."/>
            <person name="Arachchi H.M."/>
            <person name="Berlin A.M."/>
            <person name="Chapman S.B."/>
            <person name="Gainer-Dewar J."/>
            <person name="Goldberg J."/>
            <person name="Griggs A."/>
            <person name="Gujja S."/>
            <person name="Hansen M."/>
            <person name="Howarth C."/>
            <person name="Imamovic A."/>
            <person name="Ireland A."/>
            <person name="Larimer J."/>
            <person name="McCowan C."/>
            <person name="Murphy C."/>
            <person name="Pearson M."/>
            <person name="Poon T.W."/>
            <person name="Priest M."/>
            <person name="Roberts A."/>
            <person name="Saif S."/>
            <person name="Shea T."/>
            <person name="Sisk P."/>
            <person name="Sykes S."/>
            <person name="Wortman J."/>
            <person name="Nusbaum C."/>
            <person name="Birren B."/>
        </authorList>
    </citation>
    <scope>NUCLEOTIDE SEQUENCE [LARGE SCALE GENOMIC DNA]</scope>
    <source>
        <strain evidence="6 7">DSM 19448</strain>
    </source>
</reference>
<sequence length="534" mass="61415">MATQTPLNVPIRPWVPRWLGIVTAFTVMLPIILINGAYTGTITEVSGTLGVLSEDISMAYYATSAGMAVAYPLIPKVRPVVTTKTILLIDLLLQVILSFICAQVNQMDIIIVCSFFIGFLKGFAMLEIILMIRPLFSPQNVRSEFYAYFYPIVFSAGQVSMAVTAQLAYYYQWQYMYYFVILLLLVAISFILMFFRYARRPVYFPFKEIDWKSILLMASILLFTIWSATYGKTLDWFSSAKITVYVLSLPVLVWLFQFRQKTRKNPYLKLEVLNSSKALIGYFFMMLVMFFSSTSSLVTSYMNNIIRVDSVHANFLNLWMLPGFICGAVICFWWFRWQRWRFRILISRGMLCYVIYLAILYFGITPDGRYEMLYLPMFLRGMGMMILFIAFGVYAVEDMNPKLMIYNAFFLITCRSVIAPALSSAFFNNMLYRLQLRDMAILSENMRLDNPLAAQQYNQSLNNALAQGHSMTDAVQLATNSLYTTLQSQSLLLALKTIIGYVLIFAIVVMVISRFTPFHKTLKVEIVKTGEDMV</sequence>
<dbReference type="InterPro" id="IPR011701">
    <property type="entry name" value="MFS"/>
</dbReference>
<comment type="subcellular location">
    <subcellularLocation>
        <location evidence="1">Membrane</location>
        <topology evidence="1">Multi-pass membrane protein</topology>
    </subcellularLocation>
</comment>
<dbReference type="STRING" id="927665.HMPREF1535_04353"/>
<protein>
    <recommendedName>
        <fullName evidence="8">Major facilitator superfamily (MFS) profile domain-containing protein</fullName>
    </recommendedName>
</protein>
<dbReference type="SUPFAM" id="SSF103473">
    <property type="entry name" value="MFS general substrate transporter"/>
    <property type="match status" value="1"/>
</dbReference>